<sequence>MKLRIGSRQALTECICEFGAGTLLLFYAASGKYLSYVAPRIRPFLFLGAAILIGFGIFRLPTIRFRQHRNHSAHCLLLIIPVLLLLLPHESTQTVAAGLTATPKIETRQSSSEKQQDTDTTLSGLDTSHKHITVSNQDFYPWMEEINEHLNKYIGYSITMTGFVLKNSVNIHAGEFVPARLAMTCCTADLTPMGLLCKYDKAASLKENAWVTVEGTLLKGTFQGSPDPQIQVSKVTSAQPVSDYIYPYQ</sequence>
<dbReference type="RefSeq" id="WP_275846080.1">
    <property type="nucleotide sequence ID" value="NZ_CP135996.1"/>
</dbReference>
<dbReference type="InterPro" id="IPR048447">
    <property type="entry name" value="DUF1980_C"/>
</dbReference>
<dbReference type="InterPro" id="IPR015402">
    <property type="entry name" value="DUF1980"/>
</dbReference>
<keyword evidence="1" id="KW-0472">Membrane</keyword>
<dbReference type="Proteomes" id="UP001300604">
    <property type="component" value="Chromosome"/>
</dbReference>
<feature type="domain" description="DUF1980" evidence="2">
    <location>
        <begin position="114"/>
        <end position="247"/>
    </location>
</feature>
<dbReference type="AlphaFoldDB" id="A0AA97DAU5"/>
<keyword evidence="1" id="KW-0812">Transmembrane</keyword>
<dbReference type="InterPro" id="IPR052955">
    <property type="entry name" value="UPF0703_membrane_permease"/>
</dbReference>
<dbReference type="KEGG" id="carl:PXC00_06475"/>
<dbReference type="Pfam" id="PF21537">
    <property type="entry name" value="DUF1980_C"/>
    <property type="match status" value="1"/>
</dbReference>
<evidence type="ECO:0000259" key="2">
    <source>
        <dbReference type="Pfam" id="PF21537"/>
    </source>
</evidence>
<reference evidence="3 4" key="2">
    <citation type="submission" date="2024-06" db="EMBL/GenBank/DDBJ databases">
        <title>Caproicibacterium argilliputei sp. nov, a novel caproic acid producing anaerobic bacterium isolated from pit mud.</title>
        <authorList>
            <person name="Xia S."/>
        </authorList>
    </citation>
    <scope>NUCLEOTIDE SEQUENCE [LARGE SCALE GENOMIC DNA]</scope>
    <source>
        <strain evidence="3 4">ZCY20-5</strain>
    </source>
</reference>
<feature type="transmembrane region" description="Helical" evidence="1">
    <location>
        <begin position="12"/>
        <end position="29"/>
    </location>
</feature>
<feature type="transmembrane region" description="Helical" evidence="1">
    <location>
        <begin position="41"/>
        <end position="60"/>
    </location>
</feature>
<dbReference type="PANTHER" id="PTHR40047">
    <property type="entry name" value="UPF0703 PROTEIN YCGQ"/>
    <property type="match status" value="1"/>
</dbReference>
<organism evidence="3 4">
    <name type="scientific">Caproicibacterium argilliputei</name>
    <dbReference type="NCBI Taxonomy" id="3030016"/>
    <lineage>
        <taxon>Bacteria</taxon>
        <taxon>Bacillati</taxon>
        <taxon>Bacillota</taxon>
        <taxon>Clostridia</taxon>
        <taxon>Eubacteriales</taxon>
        <taxon>Oscillospiraceae</taxon>
        <taxon>Caproicibacterium</taxon>
    </lineage>
</organism>
<reference evidence="4" key="1">
    <citation type="submission" date="2024-06" db="EMBL/GenBank/DDBJ databases">
        <title>Caproicibacterium argilliputei sp. nov, a novel caproic acid producing anaerobic bacterium isolated from pit mud.</title>
        <authorList>
            <person name="Zeng C."/>
        </authorList>
    </citation>
    <scope>NUCLEOTIDE SEQUENCE [LARGE SCALE GENOMIC DNA]</scope>
    <source>
        <strain evidence="4">ZCY20-5</strain>
    </source>
</reference>
<keyword evidence="1" id="KW-1133">Transmembrane helix</keyword>
<dbReference type="EMBL" id="CP135996">
    <property type="protein sequence ID" value="WOC33506.1"/>
    <property type="molecule type" value="Genomic_DNA"/>
</dbReference>
<evidence type="ECO:0000256" key="1">
    <source>
        <dbReference type="SAM" id="Phobius"/>
    </source>
</evidence>
<accession>A0AA97DAU5</accession>
<dbReference type="PANTHER" id="PTHR40047:SF1">
    <property type="entry name" value="UPF0703 PROTEIN YCGQ"/>
    <property type="match status" value="1"/>
</dbReference>
<protein>
    <submittedName>
        <fullName evidence="3">TIGR03943 family protein</fullName>
    </submittedName>
</protein>
<proteinExistence type="predicted"/>
<name>A0AA97DAU5_9FIRM</name>
<evidence type="ECO:0000313" key="4">
    <source>
        <dbReference type="Proteomes" id="UP001300604"/>
    </source>
</evidence>
<keyword evidence="4" id="KW-1185">Reference proteome</keyword>
<evidence type="ECO:0000313" key="3">
    <source>
        <dbReference type="EMBL" id="WOC33506.1"/>
    </source>
</evidence>
<gene>
    <name evidence="3" type="ORF">PXC00_06475</name>
</gene>
<dbReference type="NCBIfam" id="TIGR03943">
    <property type="entry name" value="TIGR03943 family putative permease subunit"/>
    <property type="match status" value="1"/>
</dbReference>